<dbReference type="EMBL" id="JARBHB010000005">
    <property type="protein sequence ID" value="KAJ8883027.1"/>
    <property type="molecule type" value="Genomic_DNA"/>
</dbReference>
<accession>A0ABQ9HFK8</accession>
<feature type="chain" id="PRO_5047520709" evidence="2">
    <location>
        <begin position="18"/>
        <end position="596"/>
    </location>
</feature>
<protein>
    <submittedName>
        <fullName evidence="3">Uncharacterized protein</fullName>
    </submittedName>
</protein>
<feature type="region of interest" description="Disordered" evidence="1">
    <location>
        <begin position="407"/>
        <end position="426"/>
    </location>
</feature>
<feature type="signal peptide" evidence="2">
    <location>
        <begin position="1"/>
        <end position="17"/>
    </location>
</feature>
<evidence type="ECO:0000313" key="3">
    <source>
        <dbReference type="EMBL" id="KAJ8883027.1"/>
    </source>
</evidence>
<gene>
    <name evidence="3" type="ORF">PR048_014866</name>
</gene>
<reference evidence="3 4" key="1">
    <citation type="submission" date="2023-02" db="EMBL/GenBank/DDBJ databases">
        <title>LHISI_Scaffold_Assembly.</title>
        <authorList>
            <person name="Stuart O.P."/>
            <person name="Cleave R."/>
            <person name="Magrath M.J.L."/>
            <person name="Mikheyev A.S."/>
        </authorList>
    </citation>
    <scope>NUCLEOTIDE SEQUENCE [LARGE SCALE GENOMIC DNA]</scope>
    <source>
        <strain evidence="3">Daus_M_001</strain>
        <tissue evidence="3">Leg muscle</tissue>
    </source>
</reference>
<evidence type="ECO:0000256" key="1">
    <source>
        <dbReference type="SAM" id="MobiDB-lite"/>
    </source>
</evidence>
<keyword evidence="4" id="KW-1185">Reference proteome</keyword>
<evidence type="ECO:0000313" key="4">
    <source>
        <dbReference type="Proteomes" id="UP001159363"/>
    </source>
</evidence>
<sequence>MFHHCLAYVYWLWGSNTAPLASTSQSEQTTRIPCNNSVISFVSRLSLAPPAAHLAWSSSGDRVPRPSPLRRCLVEQRSPVYRKDILQLLVCVNLRGRPPTTTTSTWVRGASRCTAARASAVTILGDDRLVRSPPPHPCLQDLPGACVPEAEGLGKALNLFRREVAEREKKGGEEEEEEEEELMGNVVRGYQRQVGRQHNSGLRGGVHRQGRPGIVAANPVAGESEAGVIACRREAWVGSRPPAEARHALSTLPLLLNHPSQSMSTLSRATCRGAAPRLHSPPARNDGVASRERICKGERKEKMRARENPRKTHLRADWSPTRFQFVGHVVEARVYATPVDDVSNVRKCIVAGCETIMNFSGIHQCIRVSMQWRIDPCVRADGAAHFSAKTTFREQSLPAECLNSPHKGQLHSKRVGVRPHQLPAGLPRRRSSHRYTQFDENTARQLRSLRLVVMAHLIHMEVSPLSLPHFSTWNAEKIPGSCEISRGPCTEHCYNLPTNNMTGHRLKVSWNELACLEHYTPVQNSTRSGDDGLDARVSFALIAPALHGFKHGRQLQAQRYGLQLHARPATRRSYAKALNLRVQCFRFGAVPWQMRS</sequence>
<feature type="non-terminal residue" evidence="3">
    <location>
        <position position="596"/>
    </location>
</feature>
<name>A0ABQ9HFK8_9NEOP</name>
<keyword evidence="2" id="KW-0732">Signal</keyword>
<proteinExistence type="predicted"/>
<dbReference type="Proteomes" id="UP001159363">
    <property type="component" value="Chromosome 4"/>
</dbReference>
<organism evidence="3 4">
    <name type="scientific">Dryococelus australis</name>
    <dbReference type="NCBI Taxonomy" id="614101"/>
    <lineage>
        <taxon>Eukaryota</taxon>
        <taxon>Metazoa</taxon>
        <taxon>Ecdysozoa</taxon>
        <taxon>Arthropoda</taxon>
        <taxon>Hexapoda</taxon>
        <taxon>Insecta</taxon>
        <taxon>Pterygota</taxon>
        <taxon>Neoptera</taxon>
        <taxon>Polyneoptera</taxon>
        <taxon>Phasmatodea</taxon>
        <taxon>Verophasmatodea</taxon>
        <taxon>Anareolatae</taxon>
        <taxon>Phasmatidae</taxon>
        <taxon>Eurycanthinae</taxon>
        <taxon>Dryococelus</taxon>
    </lineage>
</organism>
<comment type="caution">
    <text evidence="3">The sequence shown here is derived from an EMBL/GenBank/DDBJ whole genome shotgun (WGS) entry which is preliminary data.</text>
</comment>
<feature type="compositionally biased region" description="Basic residues" evidence="1">
    <location>
        <begin position="408"/>
        <end position="417"/>
    </location>
</feature>
<evidence type="ECO:0000256" key="2">
    <source>
        <dbReference type="SAM" id="SignalP"/>
    </source>
</evidence>